<feature type="chain" id="PRO_5022939725" evidence="2">
    <location>
        <begin position="20"/>
        <end position="512"/>
    </location>
</feature>
<dbReference type="Proteomes" id="UP000323011">
    <property type="component" value="Unassembled WGS sequence"/>
</dbReference>
<feature type="compositionally biased region" description="Low complexity" evidence="1">
    <location>
        <begin position="397"/>
        <end position="422"/>
    </location>
</feature>
<name>A0A5A8CBX3_CAFRO</name>
<dbReference type="AlphaFoldDB" id="A0A5A8CBX3"/>
<feature type="signal peptide" evidence="2">
    <location>
        <begin position="1"/>
        <end position="19"/>
    </location>
</feature>
<evidence type="ECO:0000256" key="1">
    <source>
        <dbReference type="SAM" id="MobiDB-lite"/>
    </source>
</evidence>
<sequence>MRVIAGVIGIVFALPLISYQSPDSFLAVPRSMNLIDAVGGAALQQAAGELVDDGSAGRAVVSSNSSVSAAAADAARDVMVARLVAERPGIIFLRIIGATGGLSWRQRQSAGYNASAETASPSDWSGDPSAPVLGITAIAVAAGTALRGLESDPAVYVYRADHAASLRPHELAVFASGEGSQAVLDVSDAARLASLLTFVQTQCIIALMGLLALSLQRSIDVLLVWPIEKLSAFLKPVLSDAIAAMAQASAPGAGGAGRVAGSNGQAEQWRRALGADDGEELSTKLMLAAVDVLRRDLSAEARRNWARKALMSQMRSGDKAAGSIKRSMVFLQKNNMVAAGGGIRFQPVDDTAAALEAAKAKGGAAAPSLRLRTSVVPYSGLEAVSEVRSARRGKSSKGGSWSSHTAGANDASASSGAAASLSRHPRGKSGRAIADAVPEADDEEEDEDEEEEQDEAREYKDSSSSDDEDEEEDEEDEMDEEAEALLAGMFTGEATKAQAESDKLASTLAEHR</sequence>
<evidence type="ECO:0000313" key="4">
    <source>
        <dbReference type="Proteomes" id="UP000323011"/>
    </source>
</evidence>
<evidence type="ECO:0000256" key="2">
    <source>
        <dbReference type="SAM" id="SignalP"/>
    </source>
</evidence>
<keyword evidence="4" id="KW-1185">Reference proteome</keyword>
<evidence type="ECO:0000313" key="3">
    <source>
        <dbReference type="EMBL" id="KAA0149520.1"/>
    </source>
</evidence>
<feature type="compositionally biased region" description="Acidic residues" evidence="1">
    <location>
        <begin position="464"/>
        <end position="483"/>
    </location>
</feature>
<proteinExistence type="predicted"/>
<gene>
    <name evidence="3" type="ORF">FNF29_05906</name>
</gene>
<feature type="compositionally biased region" description="Acidic residues" evidence="1">
    <location>
        <begin position="438"/>
        <end position="455"/>
    </location>
</feature>
<feature type="region of interest" description="Disordered" evidence="1">
    <location>
        <begin position="385"/>
        <end position="512"/>
    </location>
</feature>
<comment type="caution">
    <text evidence="3">The sequence shown here is derived from an EMBL/GenBank/DDBJ whole genome shotgun (WGS) entry which is preliminary data.</text>
</comment>
<protein>
    <submittedName>
        <fullName evidence="3">Uncharacterized protein</fullName>
    </submittedName>
</protein>
<dbReference type="EMBL" id="VLTN01000042">
    <property type="protein sequence ID" value="KAA0149520.1"/>
    <property type="molecule type" value="Genomic_DNA"/>
</dbReference>
<organism evidence="3 4">
    <name type="scientific">Cafeteria roenbergensis</name>
    <name type="common">Marine flagellate</name>
    <dbReference type="NCBI Taxonomy" id="33653"/>
    <lineage>
        <taxon>Eukaryota</taxon>
        <taxon>Sar</taxon>
        <taxon>Stramenopiles</taxon>
        <taxon>Bigyra</taxon>
        <taxon>Opalozoa</taxon>
        <taxon>Bicosoecida</taxon>
        <taxon>Cafeteriaceae</taxon>
        <taxon>Cafeteria</taxon>
    </lineage>
</organism>
<feature type="compositionally biased region" description="Basic and acidic residues" evidence="1">
    <location>
        <begin position="499"/>
        <end position="512"/>
    </location>
</feature>
<accession>A0A5A8CBX3</accession>
<keyword evidence="2" id="KW-0732">Signal</keyword>
<reference evidence="3 4" key="1">
    <citation type="submission" date="2019-07" db="EMBL/GenBank/DDBJ databases">
        <title>Genomes of Cafeteria roenbergensis.</title>
        <authorList>
            <person name="Fischer M.G."/>
            <person name="Hackl T."/>
            <person name="Roman M."/>
        </authorList>
    </citation>
    <scope>NUCLEOTIDE SEQUENCE [LARGE SCALE GENOMIC DNA]</scope>
    <source>
        <strain evidence="3 4">BVI</strain>
    </source>
</reference>